<dbReference type="GO" id="GO:0006450">
    <property type="term" value="P:regulation of translational fidelity"/>
    <property type="evidence" value="ECO:0007669"/>
    <property type="project" value="InterPro"/>
</dbReference>
<keyword evidence="6" id="KW-0648">Protein biosynthesis</keyword>
<comment type="caution">
    <text evidence="7">The sequence shown here is derived from an EMBL/GenBank/DDBJ whole genome shotgun (WGS) entry which is preliminary data.</text>
</comment>
<proteinExistence type="inferred from homology"/>
<comment type="function">
    <text evidence="3 6">Allows the formation of correctly charged Asn-tRNA(Asn) or Gln-tRNA(Gln) through the transamidation of misacylated Asp-tRNA(Asn) or Glu-tRNA(Gln) in organisms which lack either or both of asparaginyl-tRNA or glutaminyl-tRNA synthetases. The reaction takes place in the presence of glutamine and ATP through an activated phospho-Asp-tRNA(Asn) or phospho-Glu-tRNA(Gln).</text>
</comment>
<protein>
    <recommendedName>
        <fullName evidence="6">Aspartyl/glutamyl-tRNA(Asn/Gln) amidotransferase subunit C</fullName>
        <shortName evidence="6">Asp/Glu-ADT subunit C</shortName>
        <ecNumber evidence="6">6.3.5.-</ecNumber>
    </recommendedName>
</protein>
<comment type="catalytic activity">
    <reaction evidence="5 6">
        <text>L-glutamyl-tRNA(Gln) + L-glutamine + ATP + H2O = L-glutaminyl-tRNA(Gln) + L-glutamate + ADP + phosphate + H(+)</text>
        <dbReference type="Rhea" id="RHEA:17521"/>
        <dbReference type="Rhea" id="RHEA-COMP:9681"/>
        <dbReference type="Rhea" id="RHEA-COMP:9684"/>
        <dbReference type="ChEBI" id="CHEBI:15377"/>
        <dbReference type="ChEBI" id="CHEBI:15378"/>
        <dbReference type="ChEBI" id="CHEBI:29985"/>
        <dbReference type="ChEBI" id="CHEBI:30616"/>
        <dbReference type="ChEBI" id="CHEBI:43474"/>
        <dbReference type="ChEBI" id="CHEBI:58359"/>
        <dbReference type="ChEBI" id="CHEBI:78520"/>
        <dbReference type="ChEBI" id="CHEBI:78521"/>
        <dbReference type="ChEBI" id="CHEBI:456216"/>
    </reaction>
</comment>
<dbReference type="EC" id="6.3.5.-" evidence="6"/>
<dbReference type="GO" id="GO:0070681">
    <property type="term" value="P:glutaminyl-tRNAGln biosynthesis via transamidation"/>
    <property type="evidence" value="ECO:0007669"/>
    <property type="project" value="TreeGrafter"/>
</dbReference>
<keyword evidence="6" id="KW-0067">ATP-binding</keyword>
<dbReference type="Proteomes" id="UP000563523">
    <property type="component" value="Unassembled WGS sequence"/>
</dbReference>
<dbReference type="Gene3D" id="1.10.20.60">
    <property type="entry name" value="Glu-tRNAGln amidotransferase C subunit, N-terminal domain"/>
    <property type="match status" value="1"/>
</dbReference>
<evidence type="ECO:0000256" key="5">
    <source>
        <dbReference type="ARBA" id="ARBA00047913"/>
    </source>
</evidence>
<keyword evidence="6" id="KW-0547">Nucleotide-binding</keyword>
<dbReference type="HAMAP" id="MF_00122">
    <property type="entry name" value="GatC"/>
    <property type="match status" value="1"/>
</dbReference>
<sequence>MMLDKDLVAHVAGLAKLQFDDATLEKFTGQLDKIIQMEDQLSQVETTGVKPTTHIARQKSTFRADVPQKDNSRQELLANVPEQDQGLIKVPAILDQGEDD</sequence>
<dbReference type="Pfam" id="PF02686">
    <property type="entry name" value="GatC"/>
    <property type="match status" value="1"/>
</dbReference>
<dbReference type="InterPro" id="IPR003837">
    <property type="entry name" value="GatC"/>
</dbReference>
<comment type="similarity">
    <text evidence="1 6">Belongs to the GatC family.</text>
</comment>
<evidence type="ECO:0000256" key="3">
    <source>
        <dbReference type="ARBA" id="ARBA00024799"/>
    </source>
</evidence>
<evidence type="ECO:0000256" key="2">
    <source>
        <dbReference type="ARBA" id="ARBA00011123"/>
    </source>
</evidence>
<dbReference type="InterPro" id="IPR036113">
    <property type="entry name" value="Asp/Glu-ADT_sf_sub_c"/>
</dbReference>
<evidence type="ECO:0000256" key="4">
    <source>
        <dbReference type="ARBA" id="ARBA00047380"/>
    </source>
</evidence>
<dbReference type="AlphaFoldDB" id="A0A850R851"/>
<dbReference type="GO" id="GO:0050567">
    <property type="term" value="F:glutaminyl-tRNA synthase (glutamine-hydrolyzing) activity"/>
    <property type="evidence" value="ECO:0007669"/>
    <property type="project" value="UniProtKB-UniRule"/>
</dbReference>
<accession>A0A850R851</accession>
<dbReference type="GO" id="GO:0016740">
    <property type="term" value="F:transferase activity"/>
    <property type="evidence" value="ECO:0007669"/>
    <property type="project" value="UniProtKB-KW"/>
</dbReference>
<evidence type="ECO:0000313" key="7">
    <source>
        <dbReference type="EMBL" id="NVY96715.1"/>
    </source>
</evidence>
<reference evidence="7 8" key="1">
    <citation type="submission" date="2020-06" db="EMBL/GenBank/DDBJ databases">
        <authorList>
            <person name="Kang J."/>
        </authorList>
    </citation>
    <scope>NUCLEOTIDE SEQUENCE [LARGE SCALE GENOMIC DNA]</scope>
    <source>
        <strain evidence="7 8">DCY120</strain>
    </source>
</reference>
<dbReference type="NCBIfam" id="TIGR00135">
    <property type="entry name" value="gatC"/>
    <property type="match status" value="1"/>
</dbReference>
<dbReference type="GO" id="GO:0006412">
    <property type="term" value="P:translation"/>
    <property type="evidence" value="ECO:0007669"/>
    <property type="project" value="UniProtKB-UniRule"/>
</dbReference>
<comment type="subunit">
    <text evidence="2 6">Heterotrimer of A, B and C subunits.</text>
</comment>
<comment type="catalytic activity">
    <reaction evidence="4 6">
        <text>L-aspartyl-tRNA(Asn) + L-glutamine + ATP + H2O = L-asparaginyl-tRNA(Asn) + L-glutamate + ADP + phosphate + 2 H(+)</text>
        <dbReference type="Rhea" id="RHEA:14513"/>
        <dbReference type="Rhea" id="RHEA-COMP:9674"/>
        <dbReference type="Rhea" id="RHEA-COMP:9677"/>
        <dbReference type="ChEBI" id="CHEBI:15377"/>
        <dbReference type="ChEBI" id="CHEBI:15378"/>
        <dbReference type="ChEBI" id="CHEBI:29985"/>
        <dbReference type="ChEBI" id="CHEBI:30616"/>
        <dbReference type="ChEBI" id="CHEBI:43474"/>
        <dbReference type="ChEBI" id="CHEBI:58359"/>
        <dbReference type="ChEBI" id="CHEBI:78515"/>
        <dbReference type="ChEBI" id="CHEBI:78516"/>
        <dbReference type="ChEBI" id="CHEBI:456216"/>
    </reaction>
</comment>
<dbReference type="GO" id="GO:0005524">
    <property type="term" value="F:ATP binding"/>
    <property type="evidence" value="ECO:0007669"/>
    <property type="project" value="UniProtKB-KW"/>
</dbReference>
<keyword evidence="6" id="KW-0436">Ligase</keyword>
<keyword evidence="7" id="KW-0808">Transferase</keyword>
<dbReference type="PANTHER" id="PTHR15004:SF0">
    <property type="entry name" value="GLUTAMYL-TRNA(GLN) AMIDOTRANSFERASE SUBUNIT C, MITOCHONDRIAL"/>
    <property type="match status" value="1"/>
</dbReference>
<gene>
    <name evidence="6 7" type="primary">gatC</name>
    <name evidence="7" type="ORF">HU830_06035</name>
</gene>
<evidence type="ECO:0000256" key="1">
    <source>
        <dbReference type="ARBA" id="ARBA00010757"/>
    </source>
</evidence>
<evidence type="ECO:0000256" key="6">
    <source>
        <dbReference type="HAMAP-Rule" id="MF_00122"/>
    </source>
</evidence>
<evidence type="ECO:0000313" key="8">
    <source>
        <dbReference type="Proteomes" id="UP000563523"/>
    </source>
</evidence>
<dbReference type="EMBL" id="JABZEC010000005">
    <property type="protein sequence ID" value="NVY96715.1"/>
    <property type="molecule type" value="Genomic_DNA"/>
</dbReference>
<dbReference type="PANTHER" id="PTHR15004">
    <property type="entry name" value="GLUTAMYL-TRNA(GLN) AMIDOTRANSFERASE SUBUNIT C, MITOCHONDRIAL"/>
    <property type="match status" value="1"/>
</dbReference>
<dbReference type="SUPFAM" id="SSF141000">
    <property type="entry name" value="Glu-tRNAGln amidotransferase C subunit"/>
    <property type="match status" value="1"/>
</dbReference>
<organism evidence="7 8">
    <name type="scientific">Bombilactobacillus apium</name>
    <dbReference type="NCBI Taxonomy" id="2675299"/>
    <lineage>
        <taxon>Bacteria</taxon>
        <taxon>Bacillati</taxon>
        <taxon>Bacillota</taxon>
        <taxon>Bacilli</taxon>
        <taxon>Lactobacillales</taxon>
        <taxon>Lactobacillaceae</taxon>
        <taxon>Bombilactobacillus</taxon>
    </lineage>
</organism>
<name>A0A850R851_9LACO</name>
<keyword evidence="8" id="KW-1185">Reference proteome</keyword>